<dbReference type="SUPFAM" id="SSF50630">
    <property type="entry name" value="Acid proteases"/>
    <property type="match status" value="1"/>
</dbReference>
<organism evidence="1">
    <name type="scientific">Nicotiana tabacum</name>
    <name type="common">Common tobacco</name>
    <dbReference type="NCBI Taxonomy" id="4097"/>
    <lineage>
        <taxon>Eukaryota</taxon>
        <taxon>Viridiplantae</taxon>
        <taxon>Streptophyta</taxon>
        <taxon>Embryophyta</taxon>
        <taxon>Tracheophyta</taxon>
        <taxon>Spermatophyta</taxon>
        <taxon>Magnoliopsida</taxon>
        <taxon>eudicotyledons</taxon>
        <taxon>Gunneridae</taxon>
        <taxon>Pentapetalae</taxon>
        <taxon>asterids</taxon>
        <taxon>lamiids</taxon>
        <taxon>Solanales</taxon>
        <taxon>Solanaceae</taxon>
        <taxon>Nicotianoideae</taxon>
        <taxon>Nicotianeae</taxon>
        <taxon>Nicotiana</taxon>
    </lineage>
</organism>
<accession>A0A1S3ZDT5</accession>
<reference evidence="1" key="1">
    <citation type="submission" date="2025-08" db="UniProtKB">
        <authorList>
            <consortium name="RefSeq"/>
        </authorList>
    </citation>
    <scope>IDENTIFICATION</scope>
</reference>
<dbReference type="OrthoDB" id="2919534at2759"/>
<dbReference type="KEGG" id="nta:107785776"/>
<protein>
    <submittedName>
        <fullName evidence="1">Uncharacterized protein</fullName>
    </submittedName>
</protein>
<dbReference type="CDD" id="cd00303">
    <property type="entry name" value="retropepsin_like"/>
    <property type="match status" value="1"/>
</dbReference>
<proteinExistence type="predicted"/>
<sequence>MSTTEEGPTQNRVPKDTLVFSEEDLKAMIEAHNDALVILFLLNNTRIKRMLMDPGSSANIIRSEVVEQLGLLNQVVPFPRILHGINMTGKVTKREITLLIITSGTIQNTEFQVFDGDMRYNALLGRPWIHSMRAVPPTLHQVIRFPMRDGITTIHGKKWAAKGMFAVHHEAPTPTFPVSNEEGSIQTLEDDEEDFFAPRTFVAPEELDVIKSTVEELE</sequence>
<dbReference type="InterPro" id="IPR021109">
    <property type="entry name" value="Peptidase_aspartic_dom_sf"/>
</dbReference>
<name>A0A1S3ZDT5_TOBAC</name>
<evidence type="ECO:0000313" key="1">
    <source>
        <dbReference type="RefSeq" id="XP_016462635.1"/>
    </source>
</evidence>
<dbReference type="AlphaFoldDB" id="A0A1S3ZDT5"/>
<dbReference type="PaxDb" id="4097-A0A1S3ZDT5"/>
<dbReference type="PANTHER" id="PTHR33240:SF8">
    <property type="entry name" value="OS03G0439900 PROTEIN"/>
    <property type="match status" value="1"/>
</dbReference>
<dbReference type="Gene3D" id="2.40.70.10">
    <property type="entry name" value="Acid Proteases"/>
    <property type="match status" value="1"/>
</dbReference>
<dbReference type="Pfam" id="PF13650">
    <property type="entry name" value="Asp_protease_2"/>
    <property type="match status" value="1"/>
</dbReference>
<gene>
    <name evidence="1" type="primary">LOC107785776</name>
</gene>
<dbReference type="RefSeq" id="XP_016462635.1">
    <property type="nucleotide sequence ID" value="XM_016607149.1"/>
</dbReference>
<dbReference type="PANTHER" id="PTHR33240">
    <property type="entry name" value="OS08G0508500 PROTEIN"/>
    <property type="match status" value="1"/>
</dbReference>